<gene>
    <name evidence="4" type="ORF">SAMN05444410_105140</name>
</gene>
<evidence type="ECO:0000256" key="2">
    <source>
        <dbReference type="ARBA" id="ARBA00022801"/>
    </source>
</evidence>
<proteinExistence type="predicted"/>
<dbReference type="AlphaFoldDB" id="A0A8X8IE79"/>
<dbReference type="Proteomes" id="UP000198711">
    <property type="component" value="Unassembled WGS sequence"/>
</dbReference>
<protein>
    <submittedName>
        <fullName evidence="4">Glycosyl hydrolases family 2, sugar binding domain</fullName>
    </submittedName>
</protein>
<dbReference type="PANTHER" id="PTHR43817:SF1">
    <property type="entry name" value="HYDROLASE, FAMILY 43, PUTATIVE (AFU_ORTHOLOGUE AFUA_3G01660)-RELATED"/>
    <property type="match status" value="1"/>
</dbReference>
<dbReference type="GO" id="GO:0004553">
    <property type="term" value="F:hydrolase activity, hydrolyzing O-glycosyl compounds"/>
    <property type="evidence" value="ECO:0007669"/>
    <property type="project" value="InterPro"/>
</dbReference>
<name>A0A8X8IE79_9BACT</name>
<dbReference type="InterPro" id="IPR000421">
    <property type="entry name" value="FA58C"/>
</dbReference>
<evidence type="ECO:0000259" key="3">
    <source>
        <dbReference type="Pfam" id="PF00754"/>
    </source>
</evidence>
<dbReference type="SUPFAM" id="SSF49785">
    <property type="entry name" value="Galactose-binding domain-like"/>
    <property type="match status" value="2"/>
</dbReference>
<dbReference type="PANTHER" id="PTHR43817">
    <property type="entry name" value="GLYCOSYL HYDROLASE"/>
    <property type="match status" value="1"/>
</dbReference>
<reference evidence="4 5" key="1">
    <citation type="submission" date="2016-10" db="EMBL/GenBank/DDBJ databases">
        <authorList>
            <person name="Varghese N."/>
            <person name="Submissions S."/>
        </authorList>
    </citation>
    <scope>NUCLEOTIDE SEQUENCE [LARGE SCALE GENOMIC DNA]</scope>
    <source>
        <strain evidence="4 5">DSM 25353</strain>
    </source>
</reference>
<dbReference type="Pfam" id="PF00754">
    <property type="entry name" value="F5_F8_type_C"/>
    <property type="match status" value="1"/>
</dbReference>
<feature type="domain" description="F5/8 type C" evidence="3">
    <location>
        <begin position="212"/>
        <end position="321"/>
    </location>
</feature>
<dbReference type="Pfam" id="PF17132">
    <property type="entry name" value="Glyco_hydro_106"/>
    <property type="match status" value="1"/>
</dbReference>
<dbReference type="InterPro" id="IPR008979">
    <property type="entry name" value="Galactose-bd-like_sf"/>
</dbReference>
<organism evidence="4 5">
    <name type="scientific">Hydrobacter penzbergensis</name>
    <dbReference type="NCBI Taxonomy" id="1235997"/>
    <lineage>
        <taxon>Bacteria</taxon>
        <taxon>Pseudomonadati</taxon>
        <taxon>Bacteroidota</taxon>
        <taxon>Chitinophagia</taxon>
        <taxon>Chitinophagales</taxon>
        <taxon>Chitinophagaceae</taxon>
        <taxon>Hydrobacter</taxon>
    </lineage>
</organism>
<dbReference type="EMBL" id="FNNO01000005">
    <property type="protein sequence ID" value="SDW74025.1"/>
    <property type="molecule type" value="Genomic_DNA"/>
</dbReference>
<keyword evidence="5" id="KW-1185">Reference proteome</keyword>
<dbReference type="Gene3D" id="2.60.120.260">
    <property type="entry name" value="Galactose-binding domain-like"/>
    <property type="match status" value="2"/>
</dbReference>
<dbReference type="RefSeq" id="WP_092723400.1">
    <property type="nucleotide sequence ID" value="NZ_FNNO01000005.1"/>
</dbReference>
<dbReference type="NCBIfam" id="NF045579">
    <property type="entry name" value="rhamnoside_JR"/>
    <property type="match status" value="1"/>
</dbReference>
<keyword evidence="1" id="KW-0732">Signal</keyword>
<comment type="caution">
    <text evidence="4">The sequence shown here is derived from an EMBL/GenBank/DDBJ whole genome shotgun (WGS) entry which is preliminary data.</text>
</comment>
<accession>A0A8X8IE79</accession>
<keyword evidence="2 4" id="KW-0378">Hydrolase</keyword>
<evidence type="ECO:0000313" key="4">
    <source>
        <dbReference type="EMBL" id="SDW74025.1"/>
    </source>
</evidence>
<evidence type="ECO:0000256" key="1">
    <source>
        <dbReference type="ARBA" id="ARBA00022729"/>
    </source>
</evidence>
<sequence length="1104" mass="121437">MKKLIIFSAASLLSITGFSQTKKNDGLLEGFIAPPNAAKPRVWWHWMNGNITKDGIAKDLLWMYRSGIGGFQNFDASLNTPQIVEKRLSYMTPEWKDAFHFTAKLADSLHLEMAIAGSPGWSESGGPWVPAKDGMKKLVWNEIRIKGGEPFTGSLPKPPATTGDFQNIPVQPAFGATGQAVTPPQYYKDISVIAYRLSAADLSMQELHPGVSSSGGNFTLEQLTDGDLARTSLLPADSASGFAWIQYAFAEPQTIKAITVVGGGSRRVFGMAGTSEDRSLEASDDGTNFHRIAFIPLSVVAQQTITIPATTARYFRVTFKNPPAPMNYGSLSGTATKLPKGTEVAEIVLHPVTRINHFEEKAGFATTTNLSQHATPATTDAIATADVIDITGKMNADGTLNWTPPAGNWKIVRFGYSLTGKQNHPASPEATGLEVDKLDAVAIKAYFETYLDQYKSATRGLMGARGLQYMVTDSYEAGQNNWTPGMVQEFQHRRGYSLLPWMPVLTGTIIKSAEESEKFLWDFRKTIGELIAENHYDQLTGILAKYGMQRYTESHENGRVYIVDGMDVKRKAAIPMSAMWTSSGSTQTMAQADIRESASVAHIYGQNLVAAESLTAGGFSNNAWSYSPENLKPTADLELASGLNRFVIHTSVHQPVDDKIPGLGLGPFGQWFTRHETWAGQAKAWTDYLARSSYLLQQGKFIADVVYFYGEDNNITSLFGAKLPDVPEGYNYDFINAHALINLLSVKEGKLVTPSGMHYQVLMLDSNAKKMSLPVLRKIKELVKEGATIAGVKPETAAGLSDDQAEFERIVNEIWGTANEKVMTGKTLGEALLSLKVMPDFTYSKPEAETKLLYVHRKLADRDVYWVNNRQNDAKNIAATFRIAGKLPQVWHPETGKTEPVSYSIEHEFTKVALHLQPNDAVFVVFKDKAPAASFTLPAATENKLATLDGEWTINFQKDRGAPASITVNELLSWAENKEESIKYFSGTGTYLKTITADKNWFAKDAKLWLDLGDVKNLAEVIVNGKSLGIVWKKPFRVDVTHALKPGENILQVKVTNLWVNRLIGDLQPGIQKKYTYTTMPFYKASSSLLPSGLLGPVQVLSVQ</sequence>
<dbReference type="GO" id="GO:0005975">
    <property type="term" value="P:carbohydrate metabolic process"/>
    <property type="evidence" value="ECO:0007669"/>
    <property type="project" value="InterPro"/>
</dbReference>
<evidence type="ECO:0000313" key="5">
    <source>
        <dbReference type="Proteomes" id="UP000198711"/>
    </source>
</evidence>